<gene>
    <name evidence="1" type="ORF">F8566_30130</name>
</gene>
<sequence length="109" mass="12518">MRELATERVATPDLRGGDLVLHYGMRVRIPAEPRTWRRKDMTVYGWDGQIENLDEVLTAGLVPHAFLREEVWMDGEGWVCRTTDRWVIQGNELAMWTRLLAPGADHDGS</sequence>
<evidence type="ECO:0000313" key="2">
    <source>
        <dbReference type="Proteomes" id="UP000468735"/>
    </source>
</evidence>
<dbReference type="RefSeq" id="WP_151565220.1">
    <property type="nucleotide sequence ID" value="NZ_WBMT01000015.1"/>
</dbReference>
<name>A0A6H9YXF0_9ACTN</name>
<organism evidence="1 2">
    <name type="scientific">Actinomadura rudentiformis</name>
    <dbReference type="NCBI Taxonomy" id="359158"/>
    <lineage>
        <taxon>Bacteria</taxon>
        <taxon>Bacillati</taxon>
        <taxon>Actinomycetota</taxon>
        <taxon>Actinomycetes</taxon>
        <taxon>Streptosporangiales</taxon>
        <taxon>Thermomonosporaceae</taxon>
        <taxon>Actinomadura</taxon>
    </lineage>
</organism>
<keyword evidence="2" id="KW-1185">Reference proteome</keyword>
<accession>A0A6H9YXF0</accession>
<evidence type="ECO:0000313" key="1">
    <source>
        <dbReference type="EMBL" id="KAB2344852.1"/>
    </source>
</evidence>
<proteinExistence type="predicted"/>
<protein>
    <submittedName>
        <fullName evidence="1">Uncharacterized protein</fullName>
    </submittedName>
</protein>
<dbReference type="OrthoDB" id="5196792at2"/>
<dbReference type="Proteomes" id="UP000468735">
    <property type="component" value="Unassembled WGS sequence"/>
</dbReference>
<dbReference type="AlphaFoldDB" id="A0A6H9YXF0"/>
<dbReference type="EMBL" id="WBMT01000015">
    <property type="protein sequence ID" value="KAB2344852.1"/>
    <property type="molecule type" value="Genomic_DNA"/>
</dbReference>
<reference evidence="1 2" key="1">
    <citation type="submission" date="2019-09" db="EMBL/GenBank/DDBJ databases">
        <title>Actinomadura physcomitrii sp. nov., a novel actinomycete isolated from moss [Physcomitrium sphaericum (Ludw) Fuernr].</title>
        <authorList>
            <person name="Zhuang X."/>
            <person name="Liu C."/>
        </authorList>
    </citation>
    <scope>NUCLEOTIDE SEQUENCE [LARGE SCALE GENOMIC DNA]</scope>
    <source>
        <strain evidence="1 2">HMC1</strain>
    </source>
</reference>
<comment type="caution">
    <text evidence="1">The sequence shown here is derived from an EMBL/GenBank/DDBJ whole genome shotgun (WGS) entry which is preliminary data.</text>
</comment>